<comment type="caution">
    <text evidence="1">The sequence shown here is derived from an EMBL/GenBank/DDBJ whole genome shotgun (WGS) entry which is preliminary data.</text>
</comment>
<accession>A0A8H3DNP9</accession>
<sequence length="410" mass="47471">MLSPLRWKETCIRLLPYIPYVNPKPSSSVTLPEDVLRLISQYYVESVLAQPKTVRQLRRRRKEYWSAIAPLAKASPQLWKIVCEIWRMIWATCCSVRCLSQCHGGRLSPVIRILTLGEDWEPETLNLTALTKLENLSIDYHKLLYYDQPSRQLRILPGVKSLPPSLRRLEILHFHGPAEDLFPLINSCPKLVELRLVQCTMFNNPKCMLWRVNAHNHYLVGHRRDDAINCANTLANHIQGLPHLERFHAHQYLTNLDSVYQHRLEHKRHHPPGHRDRTDPVDGVTMHNILQLAALAPQDAPPINPALPRLADKKLWAVSCPQCQRELEEPIEAAERLVASLLSAKHKSLKAVSFPSFLSPGRTAPSEWMVEHEYVQDRLVIWTQRPTCGRPRQRYRCEFVRHGSQWLLGQ</sequence>
<evidence type="ECO:0000313" key="2">
    <source>
        <dbReference type="Proteomes" id="UP000663853"/>
    </source>
</evidence>
<dbReference type="EMBL" id="CAJMXA010004076">
    <property type="protein sequence ID" value="CAE6533819.1"/>
    <property type="molecule type" value="Genomic_DNA"/>
</dbReference>
<name>A0A8H3DNP9_9AGAM</name>
<proteinExistence type="predicted"/>
<protein>
    <recommendedName>
        <fullName evidence="3">F-box domain-containing protein</fullName>
    </recommendedName>
</protein>
<evidence type="ECO:0000313" key="1">
    <source>
        <dbReference type="EMBL" id="CAE6533819.1"/>
    </source>
</evidence>
<dbReference type="Proteomes" id="UP000663853">
    <property type="component" value="Unassembled WGS sequence"/>
</dbReference>
<organism evidence="1 2">
    <name type="scientific">Rhizoctonia solani</name>
    <dbReference type="NCBI Taxonomy" id="456999"/>
    <lineage>
        <taxon>Eukaryota</taxon>
        <taxon>Fungi</taxon>
        <taxon>Dikarya</taxon>
        <taxon>Basidiomycota</taxon>
        <taxon>Agaricomycotina</taxon>
        <taxon>Agaricomycetes</taxon>
        <taxon>Cantharellales</taxon>
        <taxon>Ceratobasidiaceae</taxon>
        <taxon>Rhizoctonia</taxon>
    </lineage>
</organism>
<evidence type="ECO:0008006" key="3">
    <source>
        <dbReference type="Google" id="ProtNLM"/>
    </source>
</evidence>
<dbReference type="OrthoDB" id="430315at2759"/>
<dbReference type="AlphaFoldDB" id="A0A8H3DNP9"/>
<reference evidence="1" key="1">
    <citation type="submission" date="2021-01" db="EMBL/GenBank/DDBJ databases">
        <authorList>
            <person name="Kaushik A."/>
        </authorList>
    </citation>
    <scope>NUCLEOTIDE SEQUENCE</scope>
    <source>
        <strain evidence="1">AG6-10EEA</strain>
    </source>
</reference>
<gene>
    <name evidence="1" type="ORF">RDB_LOCUS173484</name>
</gene>